<name>A0A921ILY6_9FIRM</name>
<protein>
    <submittedName>
        <fullName evidence="1">Uncharacterized protein</fullName>
    </submittedName>
</protein>
<comment type="caution">
    <text evidence="1">The sequence shown here is derived from an EMBL/GenBank/DDBJ whole genome shotgun (WGS) entry which is preliminary data.</text>
</comment>
<evidence type="ECO:0000313" key="2">
    <source>
        <dbReference type="Proteomes" id="UP000782880"/>
    </source>
</evidence>
<dbReference type="AlphaFoldDB" id="A0A921ILY6"/>
<reference evidence="1" key="2">
    <citation type="submission" date="2021-09" db="EMBL/GenBank/DDBJ databases">
        <authorList>
            <person name="Gilroy R."/>
        </authorList>
    </citation>
    <scope>NUCLEOTIDE SEQUENCE</scope>
    <source>
        <strain evidence="1">ChiBcec21-2208</strain>
    </source>
</reference>
<accession>A0A921ILY6</accession>
<organism evidence="1 2">
    <name type="scientific">Subdoligranulum variabile</name>
    <dbReference type="NCBI Taxonomy" id="214851"/>
    <lineage>
        <taxon>Bacteria</taxon>
        <taxon>Bacillati</taxon>
        <taxon>Bacillota</taxon>
        <taxon>Clostridia</taxon>
        <taxon>Eubacteriales</taxon>
        <taxon>Oscillospiraceae</taxon>
        <taxon>Subdoligranulum</taxon>
    </lineage>
</organism>
<dbReference type="Proteomes" id="UP000782880">
    <property type="component" value="Unassembled WGS sequence"/>
</dbReference>
<reference evidence="1" key="1">
    <citation type="journal article" date="2021" name="PeerJ">
        <title>Extensive microbial diversity within the chicken gut microbiome revealed by metagenomics and culture.</title>
        <authorList>
            <person name="Gilroy R."/>
            <person name="Ravi A."/>
            <person name="Getino M."/>
            <person name="Pursley I."/>
            <person name="Horton D.L."/>
            <person name="Alikhan N.F."/>
            <person name="Baker D."/>
            <person name="Gharbi K."/>
            <person name="Hall N."/>
            <person name="Watson M."/>
            <person name="Adriaenssens E.M."/>
            <person name="Foster-Nyarko E."/>
            <person name="Jarju S."/>
            <person name="Secka A."/>
            <person name="Antonio M."/>
            <person name="Oren A."/>
            <person name="Chaudhuri R.R."/>
            <person name="La Ragione R."/>
            <person name="Hildebrand F."/>
            <person name="Pallen M.J."/>
        </authorList>
    </citation>
    <scope>NUCLEOTIDE SEQUENCE</scope>
    <source>
        <strain evidence="1">ChiBcec21-2208</strain>
    </source>
</reference>
<gene>
    <name evidence="1" type="ORF">K8V20_07715</name>
</gene>
<evidence type="ECO:0000313" key="1">
    <source>
        <dbReference type="EMBL" id="HJG28515.1"/>
    </source>
</evidence>
<proteinExistence type="predicted"/>
<sequence>MAGPYKVKKEERHVRDQKEIFCPAGGALFDFCFVHTLVPGSAAKFFGTGWYEFFPADFTSAFFMADLGRRYLSSDCSHQKQGAAGFPETFCQPIQTVSRKKQL</sequence>
<dbReference type="EMBL" id="DYVE01000201">
    <property type="protein sequence ID" value="HJG28515.1"/>
    <property type="molecule type" value="Genomic_DNA"/>
</dbReference>